<dbReference type="EMBL" id="JATN01000322">
    <property type="protein sequence ID" value="EUC55521.1"/>
    <property type="molecule type" value="Genomic_DNA"/>
</dbReference>
<gene>
    <name evidence="6" type="ORF">RSOL_118740</name>
</gene>
<dbReference type="PRINTS" id="PR00465">
    <property type="entry name" value="EP450IV"/>
</dbReference>
<feature type="non-terminal residue" evidence="6">
    <location>
        <position position="106"/>
    </location>
</feature>
<evidence type="ECO:0000256" key="3">
    <source>
        <dbReference type="ARBA" id="ARBA00022723"/>
    </source>
</evidence>
<evidence type="ECO:0000256" key="2">
    <source>
        <dbReference type="ARBA" id="ARBA00010617"/>
    </source>
</evidence>
<dbReference type="GO" id="GO:0020037">
    <property type="term" value="F:heme binding"/>
    <property type="evidence" value="ECO:0007669"/>
    <property type="project" value="InterPro"/>
</dbReference>
<dbReference type="InterPro" id="IPR001128">
    <property type="entry name" value="Cyt_P450"/>
</dbReference>
<keyword evidence="4 5" id="KW-0408">Iron</keyword>
<dbReference type="InterPro" id="IPR002403">
    <property type="entry name" value="Cyt_P450_E_grp-IV"/>
</dbReference>
<reference evidence="7" key="1">
    <citation type="journal article" date="2014" name="Genome Announc.">
        <title>Draft genome sequence of the plant-pathogenic soil fungus Rhizoctonia solani anastomosis group 3 strain Rhs1AP.</title>
        <authorList>
            <person name="Cubeta M.A."/>
            <person name="Thomas E."/>
            <person name="Dean R.A."/>
            <person name="Jabaji S."/>
            <person name="Neate S.M."/>
            <person name="Tavantzis S."/>
            <person name="Toda T."/>
            <person name="Vilgalys R."/>
            <person name="Bharathan N."/>
            <person name="Fedorova-Abrams N."/>
            <person name="Pakala S.B."/>
            <person name="Pakala S.M."/>
            <person name="Zafar N."/>
            <person name="Joardar V."/>
            <person name="Losada L."/>
            <person name="Nierman W.C."/>
        </authorList>
    </citation>
    <scope>NUCLEOTIDE SEQUENCE [LARGE SCALE GENOMIC DNA]</scope>
    <source>
        <strain evidence="7">AG-3</strain>
    </source>
</reference>
<proteinExistence type="inferred from homology"/>
<evidence type="ECO:0000313" key="7">
    <source>
        <dbReference type="Proteomes" id="UP000030108"/>
    </source>
</evidence>
<dbReference type="GO" id="GO:0005506">
    <property type="term" value="F:iron ion binding"/>
    <property type="evidence" value="ECO:0007669"/>
    <property type="project" value="InterPro"/>
</dbReference>
<evidence type="ECO:0000313" key="6">
    <source>
        <dbReference type="EMBL" id="EUC55521.1"/>
    </source>
</evidence>
<name>X8J2Q3_9AGAM</name>
<keyword evidence="3 5" id="KW-0479">Metal-binding</keyword>
<sequence>MLLNYSVDCSIRFDPGRYGAGQDKSQLHAFLGWGAGRHPCLGKRFAQYEIKAICALFLTLYDYEVVDTTGKKPDPSVTVPDKNNIYQARPKDQTFYIKYTKRSEHI</sequence>
<keyword evidence="5" id="KW-0349">Heme</keyword>
<dbReference type="Pfam" id="PF00067">
    <property type="entry name" value="p450"/>
    <property type="match status" value="1"/>
</dbReference>
<dbReference type="AlphaFoldDB" id="X8J2Q3"/>
<feature type="binding site" description="axial binding residue" evidence="5">
    <location>
        <position position="40"/>
    </location>
    <ligand>
        <name>heme</name>
        <dbReference type="ChEBI" id="CHEBI:30413"/>
    </ligand>
    <ligandPart>
        <name>Fe</name>
        <dbReference type="ChEBI" id="CHEBI:18248"/>
    </ligandPart>
</feature>
<dbReference type="GO" id="GO:0004497">
    <property type="term" value="F:monooxygenase activity"/>
    <property type="evidence" value="ECO:0007669"/>
    <property type="project" value="InterPro"/>
</dbReference>
<dbReference type="SUPFAM" id="SSF48264">
    <property type="entry name" value="Cytochrome P450"/>
    <property type="match status" value="1"/>
</dbReference>
<evidence type="ECO:0000256" key="1">
    <source>
        <dbReference type="ARBA" id="ARBA00001971"/>
    </source>
</evidence>
<dbReference type="Proteomes" id="UP000030108">
    <property type="component" value="Unassembled WGS sequence"/>
</dbReference>
<evidence type="ECO:0000256" key="4">
    <source>
        <dbReference type="ARBA" id="ARBA00023004"/>
    </source>
</evidence>
<comment type="caution">
    <text evidence="6">The sequence shown here is derived from an EMBL/GenBank/DDBJ whole genome shotgun (WGS) entry which is preliminary data.</text>
</comment>
<accession>X8J2Q3</accession>
<dbReference type="GO" id="GO:0016705">
    <property type="term" value="F:oxidoreductase activity, acting on paired donors, with incorporation or reduction of molecular oxygen"/>
    <property type="evidence" value="ECO:0007669"/>
    <property type="project" value="InterPro"/>
</dbReference>
<evidence type="ECO:0000256" key="5">
    <source>
        <dbReference type="PIRSR" id="PIRSR602403-1"/>
    </source>
</evidence>
<dbReference type="Gene3D" id="1.10.630.10">
    <property type="entry name" value="Cytochrome P450"/>
    <property type="match status" value="1"/>
</dbReference>
<comment type="similarity">
    <text evidence="2">Belongs to the cytochrome P450 family.</text>
</comment>
<dbReference type="InterPro" id="IPR036396">
    <property type="entry name" value="Cyt_P450_sf"/>
</dbReference>
<protein>
    <submittedName>
        <fullName evidence="6">Cytochrome P450 family 6 protein</fullName>
    </submittedName>
</protein>
<organism evidence="6 7">
    <name type="scientific">Rhizoctonia solani AG-3 Rhs1AP</name>
    <dbReference type="NCBI Taxonomy" id="1086054"/>
    <lineage>
        <taxon>Eukaryota</taxon>
        <taxon>Fungi</taxon>
        <taxon>Dikarya</taxon>
        <taxon>Basidiomycota</taxon>
        <taxon>Agaricomycotina</taxon>
        <taxon>Agaricomycetes</taxon>
        <taxon>Cantharellales</taxon>
        <taxon>Ceratobasidiaceae</taxon>
        <taxon>Rhizoctonia</taxon>
    </lineage>
</organism>
<comment type="cofactor">
    <cofactor evidence="1 5">
        <name>heme</name>
        <dbReference type="ChEBI" id="CHEBI:30413"/>
    </cofactor>
</comment>
<dbReference type="OrthoDB" id="1470350at2759"/>